<dbReference type="InterPro" id="IPR029063">
    <property type="entry name" value="SAM-dependent_MTases_sf"/>
</dbReference>
<dbReference type="Gene3D" id="3.40.50.150">
    <property type="entry name" value="Vaccinia Virus protein VP39"/>
    <property type="match status" value="2"/>
</dbReference>
<dbReference type="SUPFAM" id="SSF53335">
    <property type="entry name" value="S-adenosyl-L-methionine-dependent methyltransferases"/>
    <property type="match status" value="1"/>
</dbReference>
<gene>
    <name evidence="3" type="ORF">EVJ58_g8278</name>
</gene>
<comment type="caution">
    <text evidence="3">The sequence shown here is derived from an EMBL/GenBank/DDBJ whole genome shotgun (WGS) entry which is preliminary data.</text>
</comment>
<dbReference type="InterPro" id="IPR050723">
    <property type="entry name" value="CFA/CMAS"/>
</dbReference>
<evidence type="ECO:0008006" key="5">
    <source>
        <dbReference type="Google" id="ProtNLM"/>
    </source>
</evidence>
<dbReference type="Proteomes" id="UP000298390">
    <property type="component" value="Unassembled WGS sequence"/>
</dbReference>
<evidence type="ECO:0000256" key="2">
    <source>
        <dbReference type="SAM" id="Phobius"/>
    </source>
</evidence>
<sequence>MRAILGAARSALDPTLRKGLELVCVLCKFFVVETLKNLRHGRLLIICPAVPHSRFFQENYHVAFPAAVQSGPTGGDLGFAEAFMYGEVDCLDLTALFEVLLDNRSCLSEIDTLLAKASRVVERFCATNLVNNLANARQNISAHYDISNEMFMALFYLAALFMAHLLLEMTAFLSGDMTYSCAIFPELDTDLQESPLPTAASESSADPSAYSSTASPSSSEGTLSGVKISQASTRISEAAVRRTRDKDDDAELCDAQIRKMLHIVKRADIRPGHRVLEIGSGWGSMAICMAQAFPGVTVDTLTLSEEQAHLARQRVAEIGLGPRPLPETYWARIDWALKRDTGVGVVQGITLPEALFPGGFLPTLSLLISTMTSGSKGRLIVDSVDNIGPHYARTLREWRRRFENRFDAEIVPALRKQYADVLSDGAPGSQEEIEVFRRKWLYYFAYCEVGFASRSLGDHIVTFTREGHVEYGCQVLGSDVDVE</sequence>
<dbReference type="STRING" id="34475.A0A4Y9Y1E6"/>
<keyword evidence="2" id="KW-0812">Transmembrane</keyword>
<evidence type="ECO:0000313" key="3">
    <source>
        <dbReference type="EMBL" id="TFY55397.1"/>
    </source>
</evidence>
<dbReference type="EMBL" id="SEKV01000594">
    <property type="protein sequence ID" value="TFY55397.1"/>
    <property type="molecule type" value="Genomic_DNA"/>
</dbReference>
<feature type="transmembrane region" description="Helical" evidence="2">
    <location>
        <begin position="153"/>
        <end position="173"/>
    </location>
</feature>
<dbReference type="AlphaFoldDB" id="A0A4Y9Y1E6"/>
<dbReference type="Pfam" id="PF02353">
    <property type="entry name" value="CMAS"/>
    <property type="match status" value="2"/>
</dbReference>
<keyword evidence="2" id="KW-0472">Membrane</keyword>
<evidence type="ECO:0000313" key="4">
    <source>
        <dbReference type="Proteomes" id="UP000298390"/>
    </source>
</evidence>
<proteinExistence type="predicted"/>
<organism evidence="3 4">
    <name type="scientific">Rhodofomes roseus</name>
    <dbReference type="NCBI Taxonomy" id="34475"/>
    <lineage>
        <taxon>Eukaryota</taxon>
        <taxon>Fungi</taxon>
        <taxon>Dikarya</taxon>
        <taxon>Basidiomycota</taxon>
        <taxon>Agaricomycotina</taxon>
        <taxon>Agaricomycetes</taxon>
        <taxon>Polyporales</taxon>
        <taxon>Rhodofomes</taxon>
    </lineage>
</organism>
<keyword evidence="2" id="KW-1133">Transmembrane helix</keyword>
<reference evidence="3 4" key="1">
    <citation type="submission" date="2019-01" db="EMBL/GenBank/DDBJ databases">
        <title>Genome sequencing of the rare red list fungi Fomitopsis rosea.</title>
        <authorList>
            <person name="Buettner E."/>
            <person name="Kellner H."/>
        </authorList>
    </citation>
    <scope>NUCLEOTIDE SEQUENCE [LARGE SCALE GENOMIC DNA]</scope>
    <source>
        <strain evidence="3 4">DSM 105464</strain>
    </source>
</reference>
<name>A0A4Y9Y1E6_9APHY</name>
<protein>
    <recommendedName>
        <fullName evidence="5">Cyclopropane-fatty-acyl-phospholipid synthase</fullName>
    </recommendedName>
</protein>
<dbReference type="PANTHER" id="PTHR43667:SF2">
    <property type="entry name" value="FATTY ACID C-METHYL TRANSFERASE"/>
    <property type="match status" value="1"/>
</dbReference>
<feature type="region of interest" description="Disordered" evidence="1">
    <location>
        <begin position="194"/>
        <end position="227"/>
    </location>
</feature>
<feature type="compositionally biased region" description="Low complexity" evidence="1">
    <location>
        <begin position="198"/>
        <end position="220"/>
    </location>
</feature>
<dbReference type="PANTHER" id="PTHR43667">
    <property type="entry name" value="CYCLOPROPANE-FATTY-ACYL-PHOSPHOLIPID SYNTHASE"/>
    <property type="match status" value="1"/>
</dbReference>
<evidence type="ECO:0000256" key="1">
    <source>
        <dbReference type="SAM" id="MobiDB-lite"/>
    </source>
</evidence>
<accession>A0A4Y9Y1E6</accession>